<dbReference type="Proteomes" id="UP001139522">
    <property type="component" value="Unassembled WGS sequence"/>
</dbReference>
<keyword evidence="3" id="KW-1185">Reference proteome</keyword>
<dbReference type="PANTHER" id="PTHR37291">
    <property type="entry name" value="5-METHYLCYTOSINE-SPECIFIC RESTRICTION ENZYME B"/>
    <property type="match status" value="1"/>
</dbReference>
<evidence type="ECO:0000313" key="2">
    <source>
        <dbReference type="EMBL" id="MDE8601473.1"/>
    </source>
</evidence>
<proteinExistence type="predicted"/>
<evidence type="ECO:0000313" key="3">
    <source>
        <dbReference type="Proteomes" id="UP001139522"/>
    </source>
</evidence>
<organism evidence="2 3">
    <name type="scientific">Marinomonas maritima</name>
    <dbReference type="NCBI Taxonomy" id="2940935"/>
    <lineage>
        <taxon>Bacteria</taxon>
        <taxon>Pseudomonadati</taxon>
        <taxon>Pseudomonadota</taxon>
        <taxon>Gammaproteobacteria</taxon>
        <taxon>Oceanospirillales</taxon>
        <taxon>Oceanospirillaceae</taxon>
        <taxon>Marinomonas</taxon>
    </lineage>
</organism>
<name>A0ABT5W9H9_9GAMM</name>
<evidence type="ECO:0000259" key="1">
    <source>
        <dbReference type="Pfam" id="PF07728"/>
    </source>
</evidence>
<dbReference type="Gene3D" id="3.40.50.300">
    <property type="entry name" value="P-loop containing nucleotide triphosphate hydrolases"/>
    <property type="match status" value="1"/>
</dbReference>
<dbReference type="EMBL" id="JAMZEG020000001">
    <property type="protein sequence ID" value="MDE8601473.1"/>
    <property type="molecule type" value="Genomic_DNA"/>
</dbReference>
<accession>A0ABT5W9H9</accession>
<sequence length="555" mass="62505">MSLQNLEELIHECRDEYDNLPYKSDIELNHPTLAGLLQHALDSVDKKTRHIITPFSIEFLNDDGLRANVSSSALWYGMCFWKLSNQLDVFFNNLSKINDSLPPELYKRRKELLKLLPSEKINDSSNDVALAILEQVDTLFPEEPDNTYFRLFLSNGNWWQQSVRESDRNGKKLDRGDVRASALASACRVINDSSSKMLIVIKAFQHSKELRNYFSTQKLKQLQSLTNTAPTQQPEPQANQKAAENVIYYGAPGVGKSYEIDSTCSTLNSIRTVFHPDTQYSDFVGCLKPQMNGENVVYAFRPGPFTLALEMAACDMSNHVCLVIEELNRAPAAAVFGELFQLLDRDPSGQSQYSITLSDPDMIQYLQTNASVLLDGNNLRIPANLSLLATMNSSDQAVMPMDTAFKRRWKFKYVPISFDQCPEGIITLPITDAPALKVEWKDFASLINDVLQDRQIPDDRLLGPWFLNSSELSDEEASLKSLKGKLLLYIWDDILRHDDKDIVFASGINTYGALIKKLDAGESIFNTAIEEKLKRFAPVPEIPAAVETPEAIADQ</sequence>
<dbReference type="Pfam" id="PF07728">
    <property type="entry name" value="AAA_5"/>
    <property type="match status" value="1"/>
</dbReference>
<dbReference type="PANTHER" id="PTHR37291:SF1">
    <property type="entry name" value="TYPE IV METHYL-DIRECTED RESTRICTION ENZYME ECOKMCRB SUBUNIT"/>
    <property type="match status" value="1"/>
</dbReference>
<feature type="domain" description="ATPase dynein-related AAA" evidence="1">
    <location>
        <begin position="245"/>
        <end position="408"/>
    </location>
</feature>
<protein>
    <submittedName>
        <fullName evidence="2">AAA family ATPase</fullName>
    </submittedName>
</protein>
<dbReference type="SUPFAM" id="SSF52540">
    <property type="entry name" value="P-loop containing nucleoside triphosphate hydrolases"/>
    <property type="match status" value="1"/>
</dbReference>
<dbReference type="RefSeq" id="WP_255893655.1">
    <property type="nucleotide sequence ID" value="NZ_JAMZEG020000001.1"/>
</dbReference>
<reference evidence="2" key="1">
    <citation type="submission" date="2023-01" db="EMBL/GenBank/DDBJ databases">
        <title>Psychroserpens sp. MSW6 and Marinomonas sp. RSW2, isolated from seawater.</title>
        <authorList>
            <person name="Kristyanto S."/>
            <person name="Jung J."/>
            <person name="Kim J.M."/>
            <person name="Jeon C.O."/>
        </authorList>
    </citation>
    <scope>NUCLEOTIDE SEQUENCE</scope>
    <source>
        <strain evidence="2">RSW2</strain>
    </source>
</reference>
<dbReference type="InterPro" id="IPR027417">
    <property type="entry name" value="P-loop_NTPase"/>
</dbReference>
<gene>
    <name evidence="2" type="ORF">M3I01_000840</name>
</gene>
<dbReference type="InterPro" id="IPR011704">
    <property type="entry name" value="ATPase_dyneun-rel_AAA"/>
</dbReference>
<comment type="caution">
    <text evidence="2">The sequence shown here is derived from an EMBL/GenBank/DDBJ whole genome shotgun (WGS) entry which is preliminary data.</text>
</comment>
<dbReference type="InterPro" id="IPR052934">
    <property type="entry name" value="Methyl-DNA_Rec/Restrict_Enz"/>
</dbReference>